<name>A0A0N7M998_9RHOB</name>
<dbReference type="Proteomes" id="UP000051870">
    <property type="component" value="Unassembled WGS sequence"/>
</dbReference>
<protein>
    <recommendedName>
        <fullName evidence="1">Methyltransferase type 11 domain-containing protein</fullName>
    </recommendedName>
</protein>
<dbReference type="GeneID" id="83881013"/>
<dbReference type="Gene3D" id="3.40.50.150">
    <property type="entry name" value="Vaccinia Virus protein VP39"/>
    <property type="match status" value="1"/>
</dbReference>
<dbReference type="RefSeq" id="WP_058311048.1">
    <property type="nucleotide sequence ID" value="NZ_CYTW01000001.1"/>
</dbReference>
<accession>A0A0N7M998</accession>
<dbReference type="EMBL" id="CYTW01000001">
    <property type="protein sequence ID" value="CUJ96313.1"/>
    <property type="molecule type" value="Genomic_DNA"/>
</dbReference>
<proteinExistence type="predicted"/>
<dbReference type="InterPro" id="IPR013216">
    <property type="entry name" value="Methyltransf_11"/>
</dbReference>
<dbReference type="STRING" id="1715693.PH7735_01978"/>
<dbReference type="AlphaFoldDB" id="A0A0N7M998"/>
<evidence type="ECO:0000313" key="3">
    <source>
        <dbReference type="Proteomes" id="UP000051870"/>
    </source>
</evidence>
<dbReference type="InterPro" id="IPR029063">
    <property type="entry name" value="SAM-dependent_MTases_sf"/>
</dbReference>
<reference evidence="3" key="1">
    <citation type="submission" date="2015-09" db="EMBL/GenBank/DDBJ databases">
        <authorList>
            <person name="Rodrigo-Torres Lidia"/>
            <person name="Arahal R.David."/>
        </authorList>
    </citation>
    <scope>NUCLEOTIDE SEQUENCE [LARGE SCALE GENOMIC DNA]</scope>
    <source>
        <strain evidence="3">CECT 7735</strain>
    </source>
</reference>
<dbReference type="SUPFAM" id="SSF53335">
    <property type="entry name" value="S-adenosyl-L-methionine-dependent methyltransferases"/>
    <property type="match status" value="1"/>
</dbReference>
<evidence type="ECO:0000313" key="2">
    <source>
        <dbReference type="EMBL" id="CUJ96313.1"/>
    </source>
</evidence>
<feature type="domain" description="Methyltransferase type 11" evidence="1">
    <location>
        <begin position="66"/>
        <end position="101"/>
    </location>
</feature>
<sequence length="186" mass="21506">MASLNRIVMQKTSRRWLFELNLENLDICEISGKWGRGLPNKSYRAFRYPKFDVCAGPFLNKLGKVRQFDLILANQVWEHLDRPYMATVNVYDMLRPGGYFWVAVPFFIPLHAAPVDCSRWTARGLKNLLVEVGFKEEDIRAEQWGNRAAGLRNMHGSWPPPYDPETDDLTNDPSFPICSWALARKT</sequence>
<organism evidence="2 3">
    <name type="scientific">Shimia thalassica</name>
    <dbReference type="NCBI Taxonomy" id="1715693"/>
    <lineage>
        <taxon>Bacteria</taxon>
        <taxon>Pseudomonadati</taxon>
        <taxon>Pseudomonadota</taxon>
        <taxon>Alphaproteobacteria</taxon>
        <taxon>Rhodobacterales</taxon>
        <taxon>Roseobacteraceae</taxon>
    </lineage>
</organism>
<keyword evidence="3" id="KW-1185">Reference proteome</keyword>
<gene>
    <name evidence="2" type="ORF">PH7735_01978</name>
</gene>
<evidence type="ECO:0000259" key="1">
    <source>
        <dbReference type="Pfam" id="PF08241"/>
    </source>
</evidence>
<dbReference type="Pfam" id="PF08241">
    <property type="entry name" value="Methyltransf_11"/>
    <property type="match status" value="1"/>
</dbReference>
<dbReference type="CDD" id="cd02440">
    <property type="entry name" value="AdoMet_MTases"/>
    <property type="match status" value="1"/>
</dbReference>
<dbReference type="GO" id="GO:0008757">
    <property type="term" value="F:S-adenosylmethionine-dependent methyltransferase activity"/>
    <property type="evidence" value="ECO:0007669"/>
    <property type="project" value="InterPro"/>
</dbReference>